<evidence type="ECO:0000256" key="1">
    <source>
        <dbReference type="SAM" id="Phobius"/>
    </source>
</evidence>
<dbReference type="EMBL" id="JADDUC020000029">
    <property type="protein sequence ID" value="KAI1230764.1"/>
    <property type="molecule type" value="Genomic_DNA"/>
</dbReference>
<gene>
    <name evidence="3" type="ORF">IHE44_0008644</name>
    <name evidence="2" type="ORF">IHE44_012695</name>
</gene>
<reference evidence="3 4" key="2">
    <citation type="journal article" date="2021" name="J. Hered.">
        <title>Feather Gene Expression Elucidates the Developmental Basis of Plumage Iridescence in African Starlings.</title>
        <authorList>
            <person name="Rubenstein D.R."/>
            <person name="Corvelo A."/>
            <person name="MacManes M.D."/>
            <person name="Maia R."/>
            <person name="Narzisi G."/>
            <person name="Rousaki A."/>
            <person name="Vandenabeele P."/>
            <person name="Shawkey M.D."/>
            <person name="Solomon J."/>
        </authorList>
    </citation>
    <scope>NUCLEOTIDE SEQUENCE [LARGE SCALE GENOMIC DNA]</scope>
    <source>
        <strain evidence="3">SS15</strain>
    </source>
</reference>
<accession>A0A835TXV1</accession>
<evidence type="ECO:0000313" key="2">
    <source>
        <dbReference type="EMBL" id="KAG0120319.1"/>
    </source>
</evidence>
<keyword evidence="4" id="KW-1185">Reference proteome</keyword>
<dbReference type="EMBL" id="JADDUC010000064">
    <property type="protein sequence ID" value="KAG0120319.1"/>
    <property type="molecule type" value="Genomic_DNA"/>
</dbReference>
<comment type="caution">
    <text evidence="2">The sequence shown here is derived from an EMBL/GenBank/DDBJ whole genome shotgun (WGS) entry which is preliminary data.</text>
</comment>
<protein>
    <submittedName>
        <fullName evidence="2">Uncharacterized protein</fullName>
    </submittedName>
</protein>
<feature type="transmembrane region" description="Helical" evidence="1">
    <location>
        <begin position="31"/>
        <end position="57"/>
    </location>
</feature>
<dbReference type="Proteomes" id="UP000618051">
    <property type="component" value="Unassembled WGS sequence"/>
</dbReference>
<reference evidence="3" key="3">
    <citation type="submission" date="2022-01" db="EMBL/GenBank/DDBJ databases">
        <authorList>
            <person name="Rubenstein D.R."/>
        </authorList>
    </citation>
    <scope>NUCLEOTIDE SEQUENCE</scope>
    <source>
        <strain evidence="3">SS15</strain>
        <tissue evidence="3">Liver</tissue>
    </source>
</reference>
<dbReference type="OrthoDB" id="408954at2759"/>
<proteinExistence type="predicted"/>
<evidence type="ECO:0000313" key="3">
    <source>
        <dbReference type="EMBL" id="KAI1230764.1"/>
    </source>
</evidence>
<keyword evidence="1" id="KW-0472">Membrane</keyword>
<evidence type="ECO:0000313" key="4">
    <source>
        <dbReference type="Proteomes" id="UP000618051"/>
    </source>
</evidence>
<keyword evidence="1" id="KW-1133">Transmembrane helix</keyword>
<keyword evidence="1" id="KW-0812">Transmembrane</keyword>
<name>A0A835TXV1_9PASS</name>
<reference evidence="2" key="1">
    <citation type="submission" date="2020-10" db="EMBL/GenBank/DDBJ databases">
        <title>Feather gene expression reveals the developmental basis of iridescence in African starlings.</title>
        <authorList>
            <person name="Rubenstein D.R."/>
        </authorList>
    </citation>
    <scope>NUCLEOTIDE SEQUENCE</scope>
    <source>
        <strain evidence="2">SS15</strain>
        <tissue evidence="2">Liver</tissue>
    </source>
</reference>
<dbReference type="AlphaFoldDB" id="A0A835TXV1"/>
<sequence length="75" mass="8585">MDLVLEAADRHLLTPYVYPAGWPEDEPCRQLLSLFVITNLGALALYLLFGTLSYYFIFDHELKKHPQFLEVGAPC</sequence>
<organism evidence="2">
    <name type="scientific">Lamprotornis superbus</name>
    <dbReference type="NCBI Taxonomy" id="245042"/>
    <lineage>
        <taxon>Eukaryota</taxon>
        <taxon>Metazoa</taxon>
        <taxon>Chordata</taxon>
        <taxon>Craniata</taxon>
        <taxon>Vertebrata</taxon>
        <taxon>Euteleostomi</taxon>
        <taxon>Archelosauria</taxon>
        <taxon>Archosauria</taxon>
        <taxon>Dinosauria</taxon>
        <taxon>Saurischia</taxon>
        <taxon>Theropoda</taxon>
        <taxon>Coelurosauria</taxon>
        <taxon>Aves</taxon>
        <taxon>Neognathae</taxon>
        <taxon>Neoaves</taxon>
        <taxon>Telluraves</taxon>
        <taxon>Australaves</taxon>
        <taxon>Passeriformes</taxon>
        <taxon>Sturnidae</taxon>
        <taxon>Lamprotornis</taxon>
    </lineage>
</organism>